<dbReference type="Proteomes" id="UP000253509">
    <property type="component" value="Unassembled WGS sequence"/>
</dbReference>
<dbReference type="EMBL" id="QNSB01000001">
    <property type="protein sequence ID" value="RBP74692.1"/>
    <property type="molecule type" value="Genomic_DNA"/>
</dbReference>
<feature type="compositionally biased region" description="Low complexity" evidence="1">
    <location>
        <begin position="175"/>
        <end position="192"/>
    </location>
</feature>
<reference evidence="3 4" key="1">
    <citation type="submission" date="2018-06" db="EMBL/GenBank/DDBJ databases">
        <title>Freshwater and sediment microbial communities from various areas in North America, analyzing microbe dynamics in response to fracking.</title>
        <authorList>
            <person name="Lamendella R."/>
        </authorList>
    </citation>
    <scope>NUCLEOTIDE SEQUENCE [LARGE SCALE GENOMIC DNA]</scope>
    <source>
        <strain evidence="3 4">3b_TX</strain>
    </source>
</reference>
<gene>
    <name evidence="3" type="ORF">DFO65_101417</name>
</gene>
<dbReference type="RefSeq" id="WP_113902731.1">
    <property type="nucleotide sequence ID" value="NZ_QNSB01000001.1"/>
</dbReference>
<evidence type="ECO:0000313" key="4">
    <source>
        <dbReference type="Proteomes" id="UP000253509"/>
    </source>
</evidence>
<proteinExistence type="predicted"/>
<evidence type="ECO:0000256" key="1">
    <source>
        <dbReference type="SAM" id="MobiDB-lite"/>
    </source>
</evidence>
<dbReference type="InterPro" id="IPR012347">
    <property type="entry name" value="Ferritin-like"/>
</dbReference>
<evidence type="ECO:0000313" key="3">
    <source>
        <dbReference type="EMBL" id="RBP74692.1"/>
    </source>
</evidence>
<evidence type="ECO:0000256" key="2">
    <source>
        <dbReference type="SAM" id="SignalP"/>
    </source>
</evidence>
<accession>A0A366IQA4</accession>
<comment type="caution">
    <text evidence="3">The sequence shown here is derived from an EMBL/GenBank/DDBJ whole genome shotgun (WGS) entry which is preliminary data.</text>
</comment>
<organism evidence="3 4">
    <name type="scientific">Brevibacterium celere</name>
    <dbReference type="NCBI Taxonomy" id="225845"/>
    <lineage>
        <taxon>Bacteria</taxon>
        <taxon>Bacillati</taxon>
        <taxon>Actinomycetota</taxon>
        <taxon>Actinomycetes</taxon>
        <taxon>Micrococcales</taxon>
        <taxon>Brevibacteriaceae</taxon>
        <taxon>Brevibacterium</taxon>
    </lineage>
</organism>
<sequence>MRFPVSRRTVLLTGLAAASLGPLSACGLRWDTAPDVPDLDSSDELRNRIARILEHTAPGPDDPESATADLESLRTAVGPAWAPPTELATASPSAEPQRTYREAAEVVSTAVFDAVAGLDSGLIPVLVDTATGFALTAGADDPELIGTAEDLLMSRIEEAMSDAAASPGSAETDTAGPDSAGPGSAEAGPADPEDCAAILDAARAASYGYERLAVKFAEAAPERGAALARLETLGSLAGQMLEMLAAADADPAPDSPSWALDPVPTDEGSARELALGLEDGVAAALLPWLRVDPLAAGRLWESARARSVFGAAQALRFTYADSAAEAGS</sequence>
<dbReference type="Gene3D" id="1.20.1260.10">
    <property type="match status" value="1"/>
</dbReference>
<feature type="signal peptide" evidence="2">
    <location>
        <begin position="1"/>
        <end position="25"/>
    </location>
</feature>
<feature type="region of interest" description="Disordered" evidence="1">
    <location>
        <begin position="161"/>
        <end position="192"/>
    </location>
</feature>
<keyword evidence="2" id="KW-0732">Signal</keyword>
<evidence type="ECO:0008006" key="5">
    <source>
        <dbReference type="Google" id="ProtNLM"/>
    </source>
</evidence>
<name>A0A366IQA4_9MICO</name>
<dbReference type="AlphaFoldDB" id="A0A366IQA4"/>
<keyword evidence="4" id="KW-1185">Reference proteome</keyword>
<feature type="chain" id="PRO_5016991480" description="DUF4439 domain-containing protein" evidence="2">
    <location>
        <begin position="26"/>
        <end position="328"/>
    </location>
</feature>
<protein>
    <recommendedName>
        <fullName evidence="5">DUF4439 domain-containing protein</fullName>
    </recommendedName>
</protein>